<evidence type="ECO:0000256" key="2">
    <source>
        <dbReference type="PROSITE-ProRule" id="PRU00497"/>
    </source>
</evidence>
<dbReference type="InterPro" id="IPR050468">
    <property type="entry name" value="Cuticle_Struct_Prot"/>
</dbReference>
<protein>
    <recommendedName>
        <fullName evidence="5">Cuticle protein 10.9-like</fullName>
    </recommendedName>
</protein>
<dbReference type="GO" id="GO:0008010">
    <property type="term" value="F:structural constituent of chitin-based larval cuticle"/>
    <property type="evidence" value="ECO:0007669"/>
    <property type="project" value="TreeGrafter"/>
</dbReference>
<dbReference type="PANTHER" id="PTHR10380">
    <property type="entry name" value="CUTICLE PROTEIN"/>
    <property type="match status" value="1"/>
</dbReference>
<keyword evidence="1 2" id="KW-0193">Cuticle</keyword>
<dbReference type="GO" id="GO:0062129">
    <property type="term" value="C:chitin-based extracellular matrix"/>
    <property type="evidence" value="ECO:0007669"/>
    <property type="project" value="TreeGrafter"/>
</dbReference>
<accession>A0A1V9XUQ6</accession>
<dbReference type="InterPro" id="IPR000618">
    <property type="entry name" value="Insect_cuticle"/>
</dbReference>
<dbReference type="AlphaFoldDB" id="A0A1V9XUQ6"/>
<sequence length="174" mass="17990">IVVASAAVDIAHAGAIAASIYHGIGLVAVVCGYAHATPLAYSAAAPVAKAAVARMIAITAIAHTLQPYHEGYESVDEDGTKQARTKFRMPTTTKKGSYSFTDAHGIARHVDYVTDAAGCRATIKTNEPGTALSAPVANLYNVAMKAAAAAPMTTDVHAPAYSHYQYIVLGCSSL</sequence>
<name>A0A1V9XUQ6_9ACAR</name>
<gene>
    <name evidence="3" type="ORF">BIW11_00494</name>
</gene>
<dbReference type="PROSITE" id="PS51155">
    <property type="entry name" value="CHIT_BIND_RR_2"/>
    <property type="match status" value="1"/>
</dbReference>
<dbReference type="InParanoid" id="A0A1V9XUQ6"/>
<evidence type="ECO:0000256" key="1">
    <source>
        <dbReference type="ARBA" id="ARBA00022460"/>
    </source>
</evidence>
<evidence type="ECO:0000313" key="4">
    <source>
        <dbReference type="Proteomes" id="UP000192247"/>
    </source>
</evidence>
<evidence type="ECO:0008006" key="5">
    <source>
        <dbReference type="Google" id="ProtNLM"/>
    </source>
</evidence>
<comment type="caution">
    <text evidence="3">The sequence shown here is derived from an EMBL/GenBank/DDBJ whole genome shotgun (WGS) entry which is preliminary data.</text>
</comment>
<keyword evidence="4" id="KW-1185">Reference proteome</keyword>
<dbReference type="EMBL" id="MNPL01003947">
    <property type="protein sequence ID" value="OQR77088.1"/>
    <property type="molecule type" value="Genomic_DNA"/>
</dbReference>
<organism evidence="3 4">
    <name type="scientific">Tropilaelaps mercedesae</name>
    <dbReference type="NCBI Taxonomy" id="418985"/>
    <lineage>
        <taxon>Eukaryota</taxon>
        <taxon>Metazoa</taxon>
        <taxon>Ecdysozoa</taxon>
        <taxon>Arthropoda</taxon>
        <taxon>Chelicerata</taxon>
        <taxon>Arachnida</taxon>
        <taxon>Acari</taxon>
        <taxon>Parasitiformes</taxon>
        <taxon>Mesostigmata</taxon>
        <taxon>Gamasina</taxon>
        <taxon>Dermanyssoidea</taxon>
        <taxon>Laelapidae</taxon>
        <taxon>Tropilaelaps</taxon>
    </lineage>
</organism>
<dbReference type="FunCoup" id="A0A1V9XUQ6">
    <property type="interactions" value="68"/>
</dbReference>
<reference evidence="3 4" key="1">
    <citation type="journal article" date="2017" name="Gigascience">
        <title>Draft genome of the honey bee ectoparasitic mite, Tropilaelaps mercedesae, is shaped by the parasitic life history.</title>
        <authorList>
            <person name="Dong X."/>
            <person name="Armstrong S.D."/>
            <person name="Xia D."/>
            <person name="Makepeace B.L."/>
            <person name="Darby A.C."/>
            <person name="Kadowaki T."/>
        </authorList>
    </citation>
    <scope>NUCLEOTIDE SEQUENCE [LARGE SCALE GENOMIC DNA]</scope>
    <source>
        <strain evidence="3">Wuxi-XJTLU</strain>
    </source>
</reference>
<evidence type="ECO:0000313" key="3">
    <source>
        <dbReference type="EMBL" id="OQR77088.1"/>
    </source>
</evidence>
<dbReference type="PANTHER" id="PTHR10380:SF173">
    <property type="entry name" value="CUTICULAR PROTEIN 47EF, ISOFORM C-RELATED"/>
    <property type="match status" value="1"/>
</dbReference>
<feature type="non-terminal residue" evidence="3">
    <location>
        <position position="1"/>
    </location>
</feature>
<dbReference type="Pfam" id="PF00379">
    <property type="entry name" value="Chitin_bind_4"/>
    <property type="match status" value="1"/>
</dbReference>
<dbReference type="Proteomes" id="UP000192247">
    <property type="component" value="Unassembled WGS sequence"/>
</dbReference>
<proteinExistence type="predicted"/>